<dbReference type="PANTHER" id="PTHR12128">
    <property type="entry name" value="DIHYDRODIPICOLINATE SYNTHASE"/>
    <property type="match status" value="1"/>
</dbReference>
<keyword evidence="7 12" id="KW-0220">Diaminopimelate biosynthesis</keyword>
<evidence type="ECO:0000256" key="11">
    <source>
        <dbReference type="ARBA" id="ARBA00047836"/>
    </source>
</evidence>
<keyword evidence="6 12" id="KW-0028">Amino-acid biosynthesis</keyword>
<accession>A0A930DMU6</accession>
<organism evidence="16 17">
    <name type="scientific">Oribacterium parvum</name>
    <dbReference type="NCBI Taxonomy" id="1501329"/>
    <lineage>
        <taxon>Bacteria</taxon>
        <taxon>Bacillati</taxon>
        <taxon>Bacillota</taxon>
        <taxon>Clostridia</taxon>
        <taxon>Lachnospirales</taxon>
        <taxon>Lachnospiraceae</taxon>
        <taxon>Oribacterium</taxon>
    </lineage>
</organism>
<dbReference type="InterPro" id="IPR013785">
    <property type="entry name" value="Aldolase_TIM"/>
</dbReference>
<feature type="active site" description="Proton donor/acceptor" evidence="12 14">
    <location>
        <position position="135"/>
    </location>
</feature>
<dbReference type="InterPro" id="IPR002220">
    <property type="entry name" value="DapA-like"/>
</dbReference>
<feature type="binding site" evidence="12 15">
    <location>
        <position position="47"/>
    </location>
    <ligand>
        <name>pyruvate</name>
        <dbReference type="ChEBI" id="CHEBI:15361"/>
    </ligand>
</feature>
<comment type="similarity">
    <text evidence="3 12 13">Belongs to the DapA family.</text>
</comment>
<dbReference type="Pfam" id="PF00701">
    <property type="entry name" value="DHDPS"/>
    <property type="match status" value="1"/>
</dbReference>
<reference evidence="16" key="1">
    <citation type="submission" date="2020-04" db="EMBL/GenBank/DDBJ databases">
        <title>Deep metagenomics examines the oral microbiome during advanced dental caries in children, revealing novel taxa and co-occurrences with host molecules.</title>
        <authorList>
            <person name="Baker J.L."/>
            <person name="Morton J.T."/>
            <person name="Dinis M."/>
            <person name="Alvarez R."/>
            <person name="Tran N.C."/>
            <person name="Knight R."/>
            <person name="Edlund A."/>
        </authorList>
    </citation>
    <scope>NUCLEOTIDE SEQUENCE</scope>
    <source>
        <strain evidence="16">JCVI_24_bin.2</strain>
    </source>
</reference>
<evidence type="ECO:0000256" key="14">
    <source>
        <dbReference type="PIRSR" id="PIRSR001365-1"/>
    </source>
</evidence>
<sequence length="295" mass="31758">MALFKGAGVALVTPMHEDGTVNFEVLESIIEEQILGDTDAIISVGTTGEAATLTEEEHIEVIAHTVKVVNHRIPVIAGTGSNCTDSAIYLSKKAEEVGADGLLLVTPYYNKATQNGLYQHFKAIAESVSIPSILYNVPGRTGVSIEAKTMAALYHDVENIIGVKDAGGDVGKTLDLMRIVDEDFCLYSGEDGLILPILAAGGVGVISVLSNVAPKETHEICAKWFSGDIEAARKEQLRALPLIHALFSEVNPIPVKAAMNLQGKNVGSLRLPLTEMEKEHREVLKEEMIRYGILK</sequence>
<gene>
    <name evidence="12" type="primary">dapA</name>
    <name evidence="16" type="ORF">HXM93_01840</name>
</gene>
<comment type="catalytic activity">
    <reaction evidence="11 12">
        <text>L-aspartate 4-semialdehyde + pyruvate = (2S,4S)-4-hydroxy-2,3,4,5-tetrahydrodipicolinate + H2O + H(+)</text>
        <dbReference type="Rhea" id="RHEA:34171"/>
        <dbReference type="ChEBI" id="CHEBI:15361"/>
        <dbReference type="ChEBI" id="CHEBI:15377"/>
        <dbReference type="ChEBI" id="CHEBI:15378"/>
        <dbReference type="ChEBI" id="CHEBI:67139"/>
        <dbReference type="ChEBI" id="CHEBI:537519"/>
        <dbReference type="EC" id="4.3.3.7"/>
    </reaction>
</comment>
<dbReference type="InterPro" id="IPR020625">
    <property type="entry name" value="Schiff_base-form_aldolases_AS"/>
</dbReference>
<evidence type="ECO:0000256" key="3">
    <source>
        <dbReference type="ARBA" id="ARBA00007592"/>
    </source>
</evidence>
<protein>
    <recommendedName>
        <fullName evidence="4 12">4-hydroxy-tetrahydrodipicolinate synthase</fullName>
        <shortName evidence="12">HTPA synthase</shortName>
        <ecNumber evidence="4 12">4.3.3.7</ecNumber>
    </recommendedName>
</protein>
<dbReference type="InterPro" id="IPR005263">
    <property type="entry name" value="DapA"/>
</dbReference>
<dbReference type="SUPFAM" id="SSF51569">
    <property type="entry name" value="Aldolase"/>
    <property type="match status" value="1"/>
</dbReference>
<dbReference type="PROSITE" id="PS00666">
    <property type="entry name" value="DHDPS_2"/>
    <property type="match status" value="1"/>
</dbReference>
<comment type="caution">
    <text evidence="12">Was originally thought to be a dihydrodipicolinate synthase (DHDPS), catalyzing the condensation of (S)-aspartate-beta-semialdehyde [(S)-ASA] and pyruvate to dihydrodipicolinate (DHDP). However, it was shown in E.coli that the product of the enzymatic reaction is not dihydrodipicolinate but in fact (4S)-4-hydroxy-2,3,4,5-tetrahydro-(2S)-dipicolinic acid (HTPA), and that the consecutive dehydration reaction leading to DHDP is not spontaneous but catalyzed by DapB.</text>
</comment>
<dbReference type="EMBL" id="JABZRD010000074">
    <property type="protein sequence ID" value="MBF1283265.1"/>
    <property type="molecule type" value="Genomic_DNA"/>
</dbReference>
<evidence type="ECO:0000256" key="9">
    <source>
        <dbReference type="ARBA" id="ARBA00023239"/>
    </source>
</evidence>
<feature type="binding site" evidence="12 15">
    <location>
        <position position="206"/>
    </location>
    <ligand>
        <name>pyruvate</name>
        <dbReference type="ChEBI" id="CHEBI:15361"/>
    </ligand>
</feature>
<evidence type="ECO:0000256" key="13">
    <source>
        <dbReference type="PIRNR" id="PIRNR001365"/>
    </source>
</evidence>
<evidence type="ECO:0000256" key="12">
    <source>
        <dbReference type="HAMAP-Rule" id="MF_00418"/>
    </source>
</evidence>
<dbReference type="EC" id="4.3.3.7" evidence="4 12"/>
<feature type="active site" description="Schiff-base intermediate with substrate" evidence="12 14">
    <location>
        <position position="164"/>
    </location>
</feature>
<proteinExistence type="inferred from homology"/>
<name>A0A930DMU6_9FIRM</name>
<feature type="site" description="Part of a proton relay during catalysis" evidence="12">
    <location>
        <position position="46"/>
    </location>
</feature>
<dbReference type="GO" id="GO:0008840">
    <property type="term" value="F:4-hydroxy-tetrahydrodipicolinate synthase activity"/>
    <property type="evidence" value="ECO:0007669"/>
    <property type="project" value="UniProtKB-UniRule"/>
</dbReference>
<keyword evidence="8 12" id="KW-0457">Lysine biosynthesis</keyword>
<evidence type="ECO:0000256" key="7">
    <source>
        <dbReference type="ARBA" id="ARBA00022915"/>
    </source>
</evidence>
<comment type="function">
    <text evidence="1 12">Catalyzes the condensation of (S)-aspartate-beta-semialdehyde [(S)-ASA] and pyruvate to 4-hydroxy-tetrahydrodipicolinate (HTPA).</text>
</comment>
<keyword evidence="10 12" id="KW-0704">Schiff base</keyword>
<dbReference type="InterPro" id="IPR020624">
    <property type="entry name" value="Schiff_base-form_aldolases_CS"/>
</dbReference>
<comment type="caution">
    <text evidence="16">The sequence shown here is derived from an EMBL/GenBank/DDBJ whole genome shotgun (WGS) entry which is preliminary data.</text>
</comment>
<comment type="pathway">
    <text evidence="2 12">Amino-acid biosynthesis; L-lysine biosynthesis via DAP pathway; (S)-tetrahydrodipicolinate from L-aspartate: step 3/4.</text>
</comment>
<evidence type="ECO:0000256" key="4">
    <source>
        <dbReference type="ARBA" id="ARBA00012086"/>
    </source>
</evidence>
<dbReference type="Gene3D" id="3.20.20.70">
    <property type="entry name" value="Aldolase class I"/>
    <property type="match status" value="1"/>
</dbReference>
<dbReference type="Proteomes" id="UP000709351">
    <property type="component" value="Unassembled WGS sequence"/>
</dbReference>
<dbReference type="GO" id="GO:0019877">
    <property type="term" value="P:diaminopimelate biosynthetic process"/>
    <property type="evidence" value="ECO:0007669"/>
    <property type="project" value="UniProtKB-UniRule"/>
</dbReference>
<dbReference type="NCBIfam" id="TIGR00674">
    <property type="entry name" value="dapA"/>
    <property type="match status" value="1"/>
</dbReference>
<evidence type="ECO:0000256" key="6">
    <source>
        <dbReference type="ARBA" id="ARBA00022605"/>
    </source>
</evidence>
<dbReference type="PROSITE" id="PS00665">
    <property type="entry name" value="DHDPS_1"/>
    <property type="match status" value="1"/>
</dbReference>
<evidence type="ECO:0000256" key="2">
    <source>
        <dbReference type="ARBA" id="ARBA00005120"/>
    </source>
</evidence>
<evidence type="ECO:0000256" key="15">
    <source>
        <dbReference type="PIRSR" id="PIRSR001365-2"/>
    </source>
</evidence>
<dbReference type="SMART" id="SM01130">
    <property type="entry name" value="DHDPS"/>
    <property type="match status" value="1"/>
</dbReference>
<dbReference type="GO" id="GO:0009089">
    <property type="term" value="P:lysine biosynthetic process via diaminopimelate"/>
    <property type="evidence" value="ECO:0007669"/>
    <property type="project" value="UniProtKB-UniRule"/>
</dbReference>
<evidence type="ECO:0000256" key="1">
    <source>
        <dbReference type="ARBA" id="ARBA00003294"/>
    </source>
</evidence>
<evidence type="ECO:0000256" key="5">
    <source>
        <dbReference type="ARBA" id="ARBA00022490"/>
    </source>
</evidence>
<dbReference type="GO" id="GO:0005829">
    <property type="term" value="C:cytosol"/>
    <property type="evidence" value="ECO:0007669"/>
    <property type="project" value="TreeGrafter"/>
</dbReference>
<dbReference type="PANTHER" id="PTHR12128:SF66">
    <property type="entry name" value="4-HYDROXY-2-OXOGLUTARATE ALDOLASE, MITOCHONDRIAL"/>
    <property type="match status" value="1"/>
</dbReference>
<dbReference type="HAMAP" id="MF_00418">
    <property type="entry name" value="DapA"/>
    <property type="match status" value="1"/>
</dbReference>
<dbReference type="CDD" id="cd00950">
    <property type="entry name" value="DHDPS"/>
    <property type="match status" value="1"/>
</dbReference>
<dbReference type="PIRSF" id="PIRSF001365">
    <property type="entry name" value="DHDPS"/>
    <property type="match status" value="1"/>
</dbReference>
<evidence type="ECO:0000313" key="17">
    <source>
        <dbReference type="Proteomes" id="UP000709351"/>
    </source>
</evidence>
<feature type="site" description="Part of a proton relay during catalysis" evidence="12">
    <location>
        <position position="109"/>
    </location>
</feature>
<evidence type="ECO:0000256" key="8">
    <source>
        <dbReference type="ARBA" id="ARBA00023154"/>
    </source>
</evidence>
<comment type="subunit">
    <text evidence="12">Homotetramer; dimer of dimers.</text>
</comment>
<evidence type="ECO:0000313" key="16">
    <source>
        <dbReference type="EMBL" id="MBF1283265.1"/>
    </source>
</evidence>
<dbReference type="AlphaFoldDB" id="A0A930DMU6"/>
<evidence type="ECO:0000256" key="10">
    <source>
        <dbReference type="ARBA" id="ARBA00023270"/>
    </source>
</evidence>
<comment type="subcellular location">
    <subcellularLocation>
        <location evidence="12">Cytoplasm</location>
    </subcellularLocation>
</comment>
<dbReference type="PRINTS" id="PR00146">
    <property type="entry name" value="DHPICSNTHASE"/>
</dbReference>
<keyword evidence="5 12" id="KW-0963">Cytoplasm</keyword>
<keyword evidence="9 12" id="KW-0456">Lyase</keyword>